<reference evidence="3 4" key="2">
    <citation type="submission" date="2018-11" db="EMBL/GenBank/DDBJ databases">
        <authorList>
            <consortium name="Pathogen Informatics"/>
        </authorList>
    </citation>
    <scope>NUCLEOTIDE SEQUENCE [LARGE SCALE GENOMIC DNA]</scope>
</reference>
<dbReference type="Proteomes" id="UP000274429">
    <property type="component" value="Unassembled WGS sequence"/>
</dbReference>
<accession>A0A0R3WQE4</accession>
<evidence type="ECO:0000313" key="3">
    <source>
        <dbReference type="EMBL" id="VDM21642.1"/>
    </source>
</evidence>
<feature type="compositionally biased region" description="Polar residues" evidence="1">
    <location>
        <begin position="166"/>
        <end position="182"/>
    </location>
</feature>
<feature type="compositionally biased region" description="Low complexity" evidence="1">
    <location>
        <begin position="193"/>
        <end position="204"/>
    </location>
</feature>
<gene>
    <name evidence="3" type="ORF">TTAC_LOCUS2969</name>
</gene>
<dbReference type="SMART" id="SM00444">
    <property type="entry name" value="GYF"/>
    <property type="match status" value="1"/>
</dbReference>
<evidence type="ECO:0000259" key="2">
    <source>
        <dbReference type="PROSITE" id="PS50829"/>
    </source>
</evidence>
<dbReference type="OrthoDB" id="48509at2759"/>
<feature type="domain" description="GYF" evidence="2">
    <location>
        <begin position="394"/>
        <end position="443"/>
    </location>
</feature>
<dbReference type="WBParaSite" id="TTAC_0000298401-mRNA-1">
    <property type="protein sequence ID" value="TTAC_0000298401-mRNA-1"/>
    <property type="gene ID" value="TTAC_0000298401"/>
</dbReference>
<dbReference type="Pfam" id="PF02213">
    <property type="entry name" value="GYF"/>
    <property type="match status" value="1"/>
</dbReference>
<dbReference type="STRING" id="6205.A0A0R3WQE4"/>
<sequence>TKADVRDASISYADEAFAENPDSSFLSWKKCSELQSRDRINPDIHVTGPQLMGLRSEDFAYRMGVVPSFYVQSNAPVSSNNIENPACPMFPGEISTPSWCSASWADSNLGPGGGRKGVEWAKSLQDPTGEVDSLFQRSEFERSWRNRTSSDGGGMSPHKNVPVLRSGQSASETSTSNSQQNRNLHRRRGRTASVSSTSSPDSPTNIAVGDEGRSINLPPGQGINTADFGAATCLPDAVARMSFVADPSTVQRPIPPSESSVLGQALSVVDRSCLLAHQTQSNFWPPSSTSQEAVPCSGVDSMVFNQKVDGYHRPTTSNQYTQHDALGAFRNKVPGYAKIPCVADLARSNEQMNHNSSVTKTKSRPVQNAFGYEGDGLDPGQQGGGTGSGALNDDQLWYYEDPQGNIQGEFSSAQMLNWLLAGRYFTSNLRIRRKCDDTFSTLLDFYKRKIVKFRPLHRSYNTL</sequence>
<proteinExistence type="predicted"/>
<dbReference type="EMBL" id="UYWX01001749">
    <property type="protein sequence ID" value="VDM21642.1"/>
    <property type="molecule type" value="Genomic_DNA"/>
</dbReference>
<dbReference type="Gene3D" id="3.30.1490.40">
    <property type="match status" value="1"/>
</dbReference>
<dbReference type="AlphaFoldDB" id="A0A0R3WQE4"/>
<feature type="region of interest" description="Disordered" evidence="1">
    <location>
        <begin position="111"/>
        <end position="221"/>
    </location>
</feature>
<evidence type="ECO:0000313" key="5">
    <source>
        <dbReference type="WBParaSite" id="TTAC_0000298401-mRNA-1"/>
    </source>
</evidence>
<protein>
    <submittedName>
        <fullName evidence="5">GYF domain-containing protein</fullName>
    </submittedName>
</protein>
<dbReference type="SUPFAM" id="SSF55277">
    <property type="entry name" value="GYF domain"/>
    <property type="match status" value="1"/>
</dbReference>
<evidence type="ECO:0000313" key="4">
    <source>
        <dbReference type="Proteomes" id="UP000274429"/>
    </source>
</evidence>
<dbReference type="InterPro" id="IPR035445">
    <property type="entry name" value="GYF-like_dom_sf"/>
</dbReference>
<dbReference type="InterPro" id="IPR003169">
    <property type="entry name" value="GYF"/>
</dbReference>
<reference evidence="5" key="1">
    <citation type="submission" date="2017-02" db="UniProtKB">
        <authorList>
            <consortium name="WormBaseParasite"/>
        </authorList>
    </citation>
    <scope>IDENTIFICATION</scope>
</reference>
<dbReference type="PROSITE" id="PS50829">
    <property type="entry name" value="GYF"/>
    <property type="match status" value="1"/>
</dbReference>
<organism evidence="5">
    <name type="scientific">Hydatigena taeniaeformis</name>
    <name type="common">Feline tapeworm</name>
    <name type="synonym">Taenia taeniaeformis</name>
    <dbReference type="NCBI Taxonomy" id="6205"/>
    <lineage>
        <taxon>Eukaryota</taxon>
        <taxon>Metazoa</taxon>
        <taxon>Spiralia</taxon>
        <taxon>Lophotrochozoa</taxon>
        <taxon>Platyhelminthes</taxon>
        <taxon>Cestoda</taxon>
        <taxon>Eucestoda</taxon>
        <taxon>Cyclophyllidea</taxon>
        <taxon>Taeniidae</taxon>
        <taxon>Hydatigera</taxon>
    </lineage>
</organism>
<name>A0A0R3WQE4_HYDTA</name>
<evidence type="ECO:0000256" key="1">
    <source>
        <dbReference type="SAM" id="MobiDB-lite"/>
    </source>
</evidence>
<keyword evidence="4" id="KW-1185">Reference proteome</keyword>